<dbReference type="InterPro" id="IPR036748">
    <property type="entry name" value="MTH938-like_sf"/>
</dbReference>
<evidence type="ECO:0000313" key="2">
    <source>
        <dbReference type="Proteomes" id="UP000577362"/>
    </source>
</evidence>
<dbReference type="Pfam" id="PF04430">
    <property type="entry name" value="DUF498"/>
    <property type="match status" value="1"/>
</dbReference>
<dbReference type="SUPFAM" id="SSF64076">
    <property type="entry name" value="MTH938-like"/>
    <property type="match status" value="1"/>
</dbReference>
<dbReference type="PANTHER" id="PTHR21192:SF2">
    <property type="entry name" value="NADH DEHYDROGENASE [UBIQUINONE] 1 ALPHA SUBCOMPLEX ASSEMBLY FACTOR 3"/>
    <property type="match status" value="1"/>
</dbReference>
<sequence length="127" mass="13486">MAERRYEGFVPGRHQIDAYGNGGFRFADMSHKGSILALPSGVKAWEATSAQGLAPADFGSVRAEAEAIELLIVGTGVELVPLSEALRWHLRELRIAVEVMPTGAAARTYNVLVAEGRKVAAALIAVA</sequence>
<proteinExistence type="predicted"/>
<dbReference type="CDD" id="cd00248">
    <property type="entry name" value="Mth938-like"/>
    <property type="match status" value="1"/>
</dbReference>
<dbReference type="RefSeq" id="WP_019401896.1">
    <property type="nucleotide sequence ID" value="NZ_JACIEN010000001.1"/>
</dbReference>
<organism evidence="1 2">
    <name type="scientific">Chelatococcus caeni</name>
    <dbReference type="NCBI Taxonomy" id="1348468"/>
    <lineage>
        <taxon>Bacteria</taxon>
        <taxon>Pseudomonadati</taxon>
        <taxon>Pseudomonadota</taxon>
        <taxon>Alphaproteobacteria</taxon>
        <taxon>Hyphomicrobiales</taxon>
        <taxon>Chelatococcaceae</taxon>
        <taxon>Chelatococcus</taxon>
    </lineage>
</organism>
<gene>
    <name evidence="1" type="ORF">GGR16_001528</name>
</gene>
<dbReference type="EMBL" id="JACIEN010000001">
    <property type="protein sequence ID" value="MBB4016522.1"/>
    <property type="molecule type" value="Genomic_DNA"/>
</dbReference>
<evidence type="ECO:0008006" key="3">
    <source>
        <dbReference type="Google" id="ProtNLM"/>
    </source>
</evidence>
<name>A0A840BXT8_9HYPH</name>
<dbReference type="PANTHER" id="PTHR21192">
    <property type="entry name" value="NUCLEAR PROTEIN E3-3"/>
    <property type="match status" value="1"/>
</dbReference>
<dbReference type="AlphaFoldDB" id="A0A840BXT8"/>
<protein>
    <recommendedName>
        <fullName evidence="3">Mth938-like domain-containing protein</fullName>
    </recommendedName>
</protein>
<dbReference type="InterPro" id="IPR007523">
    <property type="entry name" value="NDUFAF3/AAMDC"/>
</dbReference>
<reference evidence="1 2" key="1">
    <citation type="submission" date="2020-08" db="EMBL/GenBank/DDBJ databases">
        <title>Genomic Encyclopedia of Type Strains, Phase IV (KMG-IV): sequencing the most valuable type-strain genomes for metagenomic binning, comparative biology and taxonomic classification.</title>
        <authorList>
            <person name="Goeker M."/>
        </authorList>
    </citation>
    <scope>NUCLEOTIDE SEQUENCE [LARGE SCALE GENOMIC DNA]</scope>
    <source>
        <strain evidence="1 2">DSM 103737</strain>
    </source>
</reference>
<dbReference type="Gene3D" id="3.40.1230.10">
    <property type="entry name" value="MTH938-like"/>
    <property type="match status" value="1"/>
</dbReference>
<accession>A0A840BXT8</accession>
<dbReference type="Proteomes" id="UP000577362">
    <property type="component" value="Unassembled WGS sequence"/>
</dbReference>
<evidence type="ECO:0000313" key="1">
    <source>
        <dbReference type="EMBL" id="MBB4016522.1"/>
    </source>
</evidence>
<comment type="caution">
    <text evidence="1">The sequence shown here is derived from an EMBL/GenBank/DDBJ whole genome shotgun (WGS) entry which is preliminary data.</text>
</comment>
<keyword evidence="2" id="KW-1185">Reference proteome</keyword>